<reference evidence="1 2" key="1">
    <citation type="journal article" date="2019" name="Sci. Rep.">
        <title>A high-quality genome of Eragrostis curvula grass provides insights into Poaceae evolution and supports new strategies to enhance forage quality.</title>
        <authorList>
            <person name="Carballo J."/>
            <person name="Santos B.A.C.M."/>
            <person name="Zappacosta D."/>
            <person name="Garbus I."/>
            <person name="Selva J.P."/>
            <person name="Gallo C.A."/>
            <person name="Diaz A."/>
            <person name="Albertini E."/>
            <person name="Caccamo M."/>
            <person name="Echenique V."/>
        </authorList>
    </citation>
    <scope>NUCLEOTIDE SEQUENCE [LARGE SCALE GENOMIC DNA]</scope>
    <source>
        <strain evidence="2">cv. Victoria</strain>
        <tissue evidence="1">Leaf</tissue>
    </source>
</reference>
<comment type="caution">
    <text evidence="1">The sequence shown here is derived from an EMBL/GenBank/DDBJ whole genome shotgun (WGS) entry which is preliminary data.</text>
</comment>
<proteinExistence type="predicted"/>
<evidence type="ECO:0000313" key="2">
    <source>
        <dbReference type="Proteomes" id="UP000324897"/>
    </source>
</evidence>
<accession>A0A5J9SV08</accession>
<dbReference type="Proteomes" id="UP000324897">
    <property type="component" value="Unassembled WGS sequence"/>
</dbReference>
<dbReference type="Gramene" id="TVU02816">
    <property type="protein sequence ID" value="TVU02816"/>
    <property type="gene ID" value="EJB05_51664"/>
</dbReference>
<evidence type="ECO:0000313" key="1">
    <source>
        <dbReference type="EMBL" id="TVU02816.1"/>
    </source>
</evidence>
<name>A0A5J9SV08_9POAL</name>
<dbReference type="EMBL" id="RWGY01000270">
    <property type="protein sequence ID" value="TVU02816.1"/>
    <property type="molecule type" value="Genomic_DNA"/>
</dbReference>
<organism evidence="1 2">
    <name type="scientific">Eragrostis curvula</name>
    <name type="common">weeping love grass</name>
    <dbReference type="NCBI Taxonomy" id="38414"/>
    <lineage>
        <taxon>Eukaryota</taxon>
        <taxon>Viridiplantae</taxon>
        <taxon>Streptophyta</taxon>
        <taxon>Embryophyta</taxon>
        <taxon>Tracheophyta</taxon>
        <taxon>Spermatophyta</taxon>
        <taxon>Magnoliopsida</taxon>
        <taxon>Liliopsida</taxon>
        <taxon>Poales</taxon>
        <taxon>Poaceae</taxon>
        <taxon>PACMAD clade</taxon>
        <taxon>Chloridoideae</taxon>
        <taxon>Eragrostideae</taxon>
        <taxon>Eragrostidinae</taxon>
        <taxon>Eragrostis</taxon>
    </lineage>
</organism>
<gene>
    <name evidence="1" type="ORF">EJB05_51664</name>
</gene>
<sequence>MATHTLGGDSTVAAACRGAKRQSPHGAGVVGRSSPMKTTTLMTTSMINQQLVQGGSNEEDMKGDFRILRSGKKMT</sequence>
<keyword evidence="2" id="KW-1185">Reference proteome</keyword>
<protein>
    <submittedName>
        <fullName evidence="1">Uncharacterized protein</fullName>
    </submittedName>
</protein>
<feature type="non-terminal residue" evidence="1">
    <location>
        <position position="75"/>
    </location>
</feature>
<dbReference type="AlphaFoldDB" id="A0A5J9SV08"/>